<evidence type="ECO:0000313" key="2">
    <source>
        <dbReference type="Proteomes" id="UP000756132"/>
    </source>
</evidence>
<sequence>MAPGRTTVLSRVTQVLSDYRDAPPAPSNWNDEAHQRHLVRIWDAVDARAAQAKYDVPLLARIISTERNMLHVYPELAQGKIPMNHDWIEYVLGVALRHPFCTAASMGRWEVLASSGGARGTWGPW</sequence>
<dbReference type="AlphaFoldDB" id="A0A9Q8PF63"/>
<protein>
    <submittedName>
        <fullName evidence="1">Uncharacterized protein</fullName>
    </submittedName>
</protein>
<dbReference type="RefSeq" id="XP_047765709.1">
    <property type="nucleotide sequence ID" value="XM_047910788.1"/>
</dbReference>
<dbReference type="GeneID" id="71991518"/>
<proteinExistence type="predicted"/>
<name>A0A9Q8PF63_PASFU</name>
<organism evidence="1 2">
    <name type="scientific">Passalora fulva</name>
    <name type="common">Tomato leaf mold</name>
    <name type="synonym">Cladosporium fulvum</name>
    <dbReference type="NCBI Taxonomy" id="5499"/>
    <lineage>
        <taxon>Eukaryota</taxon>
        <taxon>Fungi</taxon>
        <taxon>Dikarya</taxon>
        <taxon>Ascomycota</taxon>
        <taxon>Pezizomycotina</taxon>
        <taxon>Dothideomycetes</taxon>
        <taxon>Dothideomycetidae</taxon>
        <taxon>Mycosphaerellales</taxon>
        <taxon>Mycosphaerellaceae</taxon>
        <taxon>Fulvia</taxon>
    </lineage>
</organism>
<keyword evidence="2" id="KW-1185">Reference proteome</keyword>
<dbReference type="Proteomes" id="UP000756132">
    <property type="component" value="Chromosome 8"/>
</dbReference>
<reference evidence="1" key="2">
    <citation type="journal article" date="2022" name="Microb. Genom.">
        <title>A chromosome-scale genome assembly of the tomato pathogen Cladosporium fulvum reveals a compartmentalized genome architecture and the presence of a dispensable chromosome.</title>
        <authorList>
            <person name="Zaccaron A.Z."/>
            <person name="Chen L.H."/>
            <person name="Samaras A."/>
            <person name="Stergiopoulos I."/>
        </authorList>
    </citation>
    <scope>NUCLEOTIDE SEQUENCE</scope>
    <source>
        <strain evidence="1">Race5_Kim</strain>
    </source>
</reference>
<accession>A0A9Q8PF63</accession>
<dbReference type="KEGG" id="ffu:CLAFUR5_11640"/>
<gene>
    <name evidence="1" type="ORF">CLAFUR5_11640</name>
</gene>
<reference evidence="1" key="1">
    <citation type="submission" date="2021-12" db="EMBL/GenBank/DDBJ databases">
        <authorList>
            <person name="Zaccaron A."/>
            <person name="Stergiopoulos I."/>
        </authorList>
    </citation>
    <scope>NUCLEOTIDE SEQUENCE</scope>
    <source>
        <strain evidence="1">Race5_Kim</strain>
    </source>
</reference>
<dbReference type="OrthoDB" id="3919748at2759"/>
<dbReference type="OMA" id="NWNDEAH"/>
<evidence type="ECO:0000313" key="1">
    <source>
        <dbReference type="EMBL" id="UJO21343.1"/>
    </source>
</evidence>
<dbReference type="EMBL" id="CP090170">
    <property type="protein sequence ID" value="UJO21343.1"/>
    <property type="molecule type" value="Genomic_DNA"/>
</dbReference>